<keyword evidence="5" id="KW-0788">Thiol protease</keyword>
<name>A0A1I8MD63_MUSDO</name>
<dbReference type="InterPro" id="IPR046350">
    <property type="entry name" value="Cystatin_sf"/>
</dbReference>
<dbReference type="FunFam" id="3.90.70.10:FF:000130">
    <property type="entry name" value="Cysteine proteinase 1"/>
    <property type="match status" value="1"/>
</dbReference>
<comment type="similarity">
    <text evidence="1">Belongs to the peptidase C1 family.</text>
</comment>
<dbReference type="InterPro" id="IPR038765">
    <property type="entry name" value="Papain-like_cys_pep_sf"/>
</dbReference>
<evidence type="ECO:0000313" key="13">
    <source>
        <dbReference type="EnsemblMetazoa" id="MDOA003699-PA"/>
    </source>
</evidence>
<proteinExistence type="inferred from homology"/>
<evidence type="ECO:0000256" key="5">
    <source>
        <dbReference type="ARBA" id="ARBA00022807"/>
    </source>
</evidence>
<keyword evidence="8" id="KW-0325">Glycoprotein</keyword>
<evidence type="ECO:0000256" key="7">
    <source>
        <dbReference type="ARBA" id="ARBA00023157"/>
    </source>
</evidence>
<dbReference type="PROSITE" id="PS00639">
    <property type="entry name" value="THIOL_PROTEASE_HIS"/>
    <property type="match status" value="1"/>
</dbReference>
<dbReference type="AlphaFoldDB" id="A0A1I8MD63"/>
<feature type="domain" description="Peptidase C1A papain C-terminal" evidence="11">
    <location>
        <begin position="557"/>
        <end position="774"/>
    </location>
</feature>
<evidence type="ECO:0000259" key="11">
    <source>
        <dbReference type="SMART" id="SM00645"/>
    </source>
</evidence>
<feature type="region of interest" description="Disordered" evidence="9">
    <location>
        <begin position="139"/>
        <end position="158"/>
    </location>
</feature>
<organism evidence="13">
    <name type="scientific">Musca domestica</name>
    <name type="common">House fly</name>
    <dbReference type="NCBI Taxonomy" id="7370"/>
    <lineage>
        <taxon>Eukaryota</taxon>
        <taxon>Metazoa</taxon>
        <taxon>Ecdysozoa</taxon>
        <taxon>Arthropoda</taxon>
        <taxon>Hexapoda</taxon>
        <taxon>Insecta</taxon>
        <taxon>Pterygota</taxon>
        <taxon>Neoptera</taxon>
        <taxon>Endopterygota</taxon>
        <taxon>Diptera</taxon>
        <taxon>Brachycera</taxon>
        <taxon>Muscomorpha</taxon>
        <taxon>Muscoidea</taxon>
        <taxon>Muscidae</taxon>
        <taxon>Musca</taxon>
    </lineage>
</organism>
<dbReference type="SUPFAM" id="SSF54001">
    <property type="entry name" value="Cysteine proteinases"/>
    <property type="match status" value="1"/>
</dbReference>
<dbReference type="RefSeq" id="XP_005184486.2">
    <property type="nucleotide sequence ID" value="XM_005184429.4"/>
</dbReference>
<dbReference type="InterPro" id="IPR039417">
    <property type="entry name" value="Peptidase_C1A_papain-like"/>
</dbReference>
<gene>
    <name evidence="13" type="primary">101890771</name>
</gene>
<dbReference type="Gene3D" id="3.90.70.10">
    <property type="entry name" value="Cysteine proteinases"/>
    <property type="match status" value="1"/>
</dbReference>
<keyword evidence="3 10" id="KW-0732">Signal</keyword>
<dbReference type="GO" id="GO:0006508">
    <property type="term" value="P:proteolysis"/>
    <property type="evidence" value="ECO:0007669"/>
    <property type="project" value="UniProtKB-KW"/>
</dbReference>
<dbReference type="OrthoDB" id="387093at2759"/>
<keyword evidence="6" id="KW-0865">Zymogen</keyword>
<dbReference type="PROSITE" id="PS00640">
    <property type="entry name" value="THIOL_PROTEASE_ASN"/>
    <property type="match status" value="1"/>
</dbReference>
<keyword evidence="4" id="KW-0378">Hydrolase</keyword>
<dbReference type="InterPro" id="IPR025660">
    <property type="entry name" value="Pept_his_AS"/>
</dbReference>
<dbReference type="PRINTS" id="PR00705">
    <property type="entry name" value="PAPAIN"/>
</dbReference>
<dbReference type="Pfam" id="PF08246">
    <property type="entry name" value="Inhibitor_I29"/>
    <property type="match status" value="1"/>
</dbReference>
<dbReference type="InterPro" id="IPR013128">
    <property type="entry name" value="Peptidase_C1A"/>
</dbReference>
<evidence type="ECO:0000259" key="12">
    <source>
        <dbReference type="SMART" id="SM00848"/>
    </source>
</evidence>
<keyword evidence="2" id="KW-0645">Protease</keyword>
<dbReference type="SUPFAM" id="SSF54403">
    <property type="entry name" value="Cystatin/monellin"/>
    <property type="match status" value="1"/>
</dbReference>
<evidence type="ECO:0000256" key="1">
    <source>
        <dbReference type="ARBA" id="ARBA00008455"/>
    </source>
</evidence>
<dbReference type="SMART" id="SM00645">
    <property type="entry name" value="Pept_C1"/>
    <property type="match status" value="1"/>
</dbReference>
<dbReference type="PANTHER" id="PTHR12411">
    <property type="entry name" value="CYSTEINE PROTEASE FAMILY C1-RELATED"/>
    <property type="match status" value="1"/>
</dbReference>
<evidence type="ECO:0008006" key="14">
    <source>
        <dbReference type="Google" id="ProtNLM"/>
    </source>
</evidence>
<dbReference type="InterPro" id="IPR000169">
    <property type="entry name" value="Pept_cys_AS"/>
</dbReference>
<accession>A0A1I8MD63</accession>
<dbReference type="VEuPathDB" id="VectorBase:MDOA003699"/>
<dbReference type="EnsemblMetazoa" id="MDOA003699-RA">
    <property type="protein sequence ID" value="MDOA003699-PA"/>
    <property type="gene ID" value="MDOA003699"/>
</dbReference>
<dbReference type="InterPro" id="IPR000668">
    <property type="entry name" value="Peptidase_C1A_C"/>
</dbReference>
<evidence type="ECO:0000256" key="2">
    <source>
        <dbReference type="ARBA" id="ARBA00022670"/>
    </source>
</evidence>
<feature type="compositionally biased region" description="Acidic residues" evidence="9">
    <location>
        <begin position="238"/>
        <end position="251"/>
    </location>
</feature>
<dbReference type="eggNOG" id="KOG1542">
    <property type="taxonomic scope" value="Eukaryota"/>
</dbReference>
<dbReference type="Pfam" id="PF00112">
    <property type="entry name" value="Peptidase_C1"/>
    <property type="match status" value="1"/>
</dbReference>
<keyword evidence="7" id="KW-1015">Disulfide bond</keyword>
<feature type="compositionally biased region" description="Polar residues" evidence="9">
    <location>
        <begin position="257"/>
        <end position="267"/>
    </location>
</feature>
<evidence type="ECO:0000256" key="6">
    <source>
        <dbReference type="ARBA" id="ARBA00023145"/>
    </source>
</evidence>
<feature type="region of interest" description="Disordered" evidence="9">
    <location>
        <begin position="233"/>
        <end position="267"/>
    </location>
</feature>
<sequence length="778" mass="86670">MRFYSFGATTVALLLAFAVIANGQEAENEPEVETAEPVSENPIKLVHVLNPGEREYLSPNLIGVQNIAITFLPLSMNFINIVDAFREIVNGVKYDIVVNAVDTKDNDAEIVCHLVILEKPWLRTEWGDKVRELQHSNCSSNALDEDGDQSPRNPLVRANSINDKYVKSSVFNGGSRNELSADDMKHLEDQIVASAISSKRLSSNNLRIQENEETQSENGNIEGQATEEVLSVATTEGEQVESNDKEEEATTEEQTTNQSADDVTTNTILPETTASTTTAAAINDDSTTDVVELSEDDKKWLDDIFSIGALNFENSLKASRGLSIDDDEDLGQQQQVEEEPIIVRSKRSANALGGSTALDFDKAEKILTKSLNKIATGEGPAYRISKIHSAEKQTVAGTLTKIDADLIGADGEEERCLVEIWTRAWLADGNEVTIKCPKKDVVKRRHSRSVEYAEKKSHKKSNHHNLNKVEHLFSKFQVKYKRHYHTTMERQMRMRIFKQNLKIIQELNANEMGSAKYGITEFADLTSTEYKQRTGLWQRDPVKSAATPKAEIPNIDLPKEFDWREKGVISPVKNQGNCGSCWAFSVTGNVEGLHAVKTGKLEEYSEQELLDCDTTDSACNGGLPDNAYEAIERIGGLELESEYPYHARKEQCHFNKAKVHVRVKGHVDLPKNETAMAQWLIANGPISIGINANAMQFYRGGVSHPWRPLCSHSNLDHGVLIVGYGVSDYPMFKKTLPYWIVKNSWGSKWGEQGYYRVYRGDNTCGVSEMASSAVLADD</sequence>
<evidence type="ECO:0000256" key="3">
    <source>
        <dbReference type="ARBA" id="ARBA00022729"/>
    </source>
</evidence>
<evidence type="ECO:0000256" key="8">
    <source>
        <dbReference type="ARBA" id="ARBA00023180"/>
    </source>
</evidence>
<evidence type="ECO:0000256" key="9">
    <source>
        <dbReference type="SAM" id="MobiDB-lite"/>
    </source>
</evidence>
<dbReference type="InterPro" id="IPR025661">
    <property type="entry name" value="Pept_asp_AS"/>
</dbReference>
<reference evidence="13" key="1">
    <citation type="submission" date="2020-05" db="UniProtKB">
        <authorList>
            <consortium name="EnsemblMetazoa"/>
        </authorList>
    </citation>
    <scope>IDENTIFICATION</scope>
    <source>
        <strain evidence="13">Aabys</strain>
    </source>
</reference>
<feature type="signal peptide" evidence="10">
    <location>
        <begin position="1"/>
        <end position="23"/>
    </location>
</feature>
<dbReference type="GO" id="GO:0008234">
    <property type="term" value="F:cysteine-type peptidase activity"/>
    <property type="evidence" value="ECO:0007669"/>
    <property type="project" value="UniProtKB-KW"/>
</dbReference>
<dbReference type="PROSITE" id="PS00139">
    <property type="entry name" value="THIOL_PROTEASE_CYS"/>
    <property type="match status" value="1"/>
</dbReference>
<protein>
    <recommendedName>
        <fullName evidence="14">Papain family cysteine protease</fullName>
    </recommendedName>
</protein>
<feature type="chain" id="PRO_5044560178" description="Papain family cysteine protease" evidence="10">
    <location>
        <begin position="24"/>
        <end position="778"/>
    </location>
</feature>
<dbReference type="VEuPathDB" id="VectorBase:MDOMA2_001903"/>
<evidence type="ECO:0000256" key="10">
    <source>
        <dbReference type="SAM" id="SignalP"/>
    </source>
</evidence>
<dbReference type="InterPro" id="IPR013201">
    <property type="entry name" value="Prot_inhib_I29"/>
</dbReference>
<dbReference type="SMART" id="SM00848">
    <property type="entry name" value="Inhibitor_I29"/>
    <property type="match status" value="1"/>
</dbReference>
<evidence type="ECO:0000256" key="4">
    <source>
        <dbReference type="ARBA" id="ARBA00022801"/>
    </source>
</evidence>
<dbReference type="STRING" id="7370.A0A1I8MD63"/>
<dbReference type="Gene3D" id="3.10.450.10">
    <property type="match status" value="2"/>
</dbReference>
<dbReference type="KEGG" id="mde:101890771"/>
<feature type="domain" description="Cathepsin propeptide inhibitor" evidence="12">
    <location>
        <begin position="473"/>
        <end position="530"/>
    </location>
</feature>
<dbReference type="CDD" id="cd02248">
    <property type="entry name" value="Peptidase_C1A"/>
    <property type="match status" value="1"/>
</dbReference>